<dbReference type="AlphaFoldDB" id="A0A2N5E5D7"/>
<dbReference type="OrthoDB" id="6398769at2"/>
<dbReference type="Pfam" id="PF04225">
    <property type="entry name" value="LysM_OapA"/>
    <property type="match status" value="1"/>
</dbReference>
<feature type="domain" description="Opacity-associated protein A LysM-like" evidence="1">
    <location>
        <begin position="141"/>
        <end position="223"/>
    </location>
</feature>
<comment type="caution">
    <text evidence="3">The sequence shown here is derived from an EMBL/GenBank/DDBJ whole genome shotgun (WGS) entry which is preliminary data.</text>
</comment>
<evidence type="ECO:0000259" key="1">
    <source>
        <dbReference type="Pfam" id="PF04225"/>
    </source>
</evidence>
<gene>
    <name evidence="3" type="ORF">CYR55_12290</name>
</gene>
<reference evidence="3 4" key="1">
    <citation type="submission" date="2017-12" db="EMBL/GenBank/DDBJ databases">
        <title>Characterization of six clinical isolates of Enterochimera gen. nov., a novel genus of the Yersiniaciae family and the three species Enterochimera arupensis sp. nov., Enterochimera coloradensis sp. nov, and Enterochimera californica sp. nov.</title>
        <authorList>
            <person name="Rossi A."/>
            <person name="Fisher M."/>
        </authorList>
    </citation>
    <scope>NUCLEOTIDE SEQUENCE [LARGE SCALE GENOMIC DNA]</scope>
    <source>
        <strain evidence="4">2015-Iso6</strain>
    </source>
</reference>
<name>A0A2N5E5D7_9GAMM</name>
<evidence type="ECO:0000313" key="3">
    <source>
        <dbReference type="EMBL" id="PLR36332.1"/>
    </source>
</evidence>
<accession>A0A2N5E5D7</accession>
<sequence>MGRIAPRRRKTTQVNSSLRNLWTTLMSKWPHSAEHEHSPDDPAHPPAARTRLSAAWSKTGWLNTIWQFPARFHWMDPLPLPHRRGILLAALVVLLAILWPNASPRYPIEQPVSQDTRDIPLQANLQDGTATSATAENTQGWQTYHIQPGQTLAQLFRDNNLMVNDVFAMAQAEGEDKPLSNLQAGQQVRIQRNTQGVVTALEIETSTNSVRFVRQPDGSYRRAG</sequence>
<feature type="domain" description="Opacity-associated protein A-like N-terminal" evidence="2">
    <location>
        <begin position="74"/>
        <end position="100"/>
    </location>
</feature>
<dbReference type="RefSeq" id="WP_101816419.1">
    <property type="nucleotide sequence ID" value="NZ_PJZF01000009.1"/>
</dbReference>
<organism evidence="3 4">
    <name type="scientific">Chimaeribacter californicus</name>
    <dbReference type="NCBI Taxonomy" id="2060067"/>
    <lineage>
        <taxon>Bacteria</taxon>
        <taxon>Pseudomonadati</taxon>
        <taxon>Pseudomonadota</taxon>
        <taxon>Gammaproteobacteria</taxon>
        <taxon>Enterobacterales</taxon>
        <taxon>Yersiniaceae</taxon>
        <taxon>Chimaeribacter</taxon>
    </lineage>
</organism>
<evidence type="ECO:0000313" key="4">
    <source>
        <dbReference type="Proteomes" id="UP000234240"/>
    </source>
</evidence>
<dbReference type="Gene3D" id="3.10.450.350">
    <property type="match status" value="1"/>
</dbReference>
<evidence type="ECO:0000259" key="2">
    <source>
        <dbReference type="Pfam" id="PF08525"/>
    </source>
</evidence>
<dbReference type="InterPro" id="IPR013731">
    <property type="entry name" value="OapA_N"/>
</dbReference>
<dbReference type="Pfam" id="PF08525">
    <property type="entry name" value="OapA_N"/>
    <property type="match status" value="1"/>
</dbReference>
<dbReference type="EMBL" id="PJZF01000009">
    <property type="protein sequence ID" value="PLR36332.1"/>
    <property type="molecule type" value="Genomic_DNA"/>
</dbReference>
<dbReference type="Proteomes" id="UP000234240">
    <property type="component" value="Unassembled WGS sequence"/>
</dbReference>
<protein>
    <submittedName>
        <fullName evidence="3">Opacity-associated protein A domain protein</fullName>
    </submittedName>
</protein>
<keyword evidence="4" id="KW-1185">Reference proteome</keyword>
<dbReference type="InterPro" id="IPR007340">
    <property type="entry name" value="LysM_Opacity-associatedA"/>
</dbReference>
<dbReference type="GO" id="GO:0042834">
    <property type="term" value="F:peptidoglycan binding"/>
    <property type="evidence" value="ECO:0007669"/>
    <property type="project" value="InterPro"/>
</dbReference>
<proteinExistence type="predicted"/>